<evidence type="ECO:0000313" key="1">
    <source>
        <dbReference type="EMBL" id="VEU76585.1"/>
    </source>
</evidence>
<organism evidence="1 2">
    <name type="scientific">Mycoplasmopsis columboralis</name>
    <dbReference type="NCBI Taxonomy" id="171282"/>
    <lineage>
        <taxon>Bacteria</taxon>
        <taxon>Bacillati</taxon>
        <taxon>Mycoplasmatota</taxon>
        <taxon>Mycoplasmoidales</taxon>
        <taxon>Metamycoplasmataceae</taxon>
        <taxon>Mycoplasmopsis</taxon>
    </lineage>
</organism>
<name>A0A449B7N0_9BACT</name>
<dbReference type="Proteomes" id="UP000289497">
    <property type="component" value="Chromosome"/>
</dbReference>
<accession>A0A449B7N0</accession>
<dbReference type="KEGG" id="mcou:NCTC10179_00785"/>
<evidence type="ECO:0000313" key="2">
    <source>
        <dbReference type="Proteomes" id="UP000289497"/>
    </source>
</evidence>
<dbReference type="EMBL" id="LR215039">
    <property type="protein sequence ID" value="VEU76585.1"/>
    <property type="molecule type" value="Genomic_DNA"/>
</dbReference>
<protein>
    <submittedName>
        <fullName evidence="1">Uncharacterized protein</fullName>
    </submittedName>
</protein>
<gene>
    <name evidence="1" type="ORF">NCTC10179_00785</name>
</gene>
<proteinExistence type="predicted"/>
<dbReference type="RefSeq" id="WP_258408993.1">
    <property type="nucleotide sequence ID" value="NZ_LR215039.1"/>
</dbReference>
<reference evidence="1 2" key="1">
    <citation type="submission" date="2019-01" db="EMBL/GenBank/DDBJ databases">
        <authorList>
            <consortium name="Pathogen Informatics"/>
        </authorList>
    </citation>
    <scope>NUCLEOTIDE SEQUENCE [LARGE SCALE GENOMIC DNA]</scope>
    <source>
        <strain evidence="1 2">NCTC10179</strain>
    </source>
</reference>
<keyword evidence="2" id="KW-1185">Reference proteome</keyword>
<sequence length="44" mass="5465">MKRPDPKNYSRKDLEELVRLYREVFPEISEEEIQRRLKEKSKSN</sequence>
<dbReference type="AlphaFoldDB" id="A0A449B7N0"/>